<dbReference type="Proteomes" id="UP001055101">
    <property type="component" value="Unassembled WGS sequence"/>
</dbReference>
<evidence type="ECO:0000256" key="2">
    <source>
        <dbReference type="SAM" id="SignalP"/>
    </source>
</evidence>
<dbReference type="RefSeq" id="WP_187272622.1">
    <property type="nucleotide sequence ID" value="NZ_BPRA01000012.1"/>
</dbReference>
<reference evidence="3" key="1">
    <citation type="journal article" date="2021" name="Front. Microbiol.">
        <title>Comprehensive Comparative Genomics and Phenotyping of Methylobacterium Species.</title>
        <authorList>
            <person name="Alessa O."/>
            <person name="Ogura Y."/>
            <person name="Fujitani Y."/>
            <person name="Takami H."/>
            <person name="Hayashi T."/>
            <person name="Sahin N."/>
            <person name="Tani A."/>
        </authorList>
    </citation>
    <scope>NUCLEOTIDE SEQUENCE</scope>
    <source>
        <strain evidence="3">DSM 23674</strain>
    </source>
</reference>
<feature type="chain" id="PRO_5046378985" evidence="2">
    <location>
        <begin position="21"/>
        <end position="50"/>
    </location>
</feature>
<feature type="signal peptide" evidence="2">
    <location>
        <begin position="1"/>
        <end position="20"/>
    </location>
</feature>
<keyword evidence="2" id="KW-0732">Signal</keyword>
<keyword evidence="4" id="KW-1185">Reference proteome</keyword>
<feature type="region of interest" description="Disordered" evidence="1">
    <location>
        <begin position="27"/>
        <end position="50"/>
    </location>
</feature>
<evidence type="ECO:0000256" key="1">
    <source>
        <dbReference type="SAM" id="MobiDB-lite"/>
    </source>
</evidence>
<gene>
    <name evidence="3" type="ORF">EKPJFOCH_2741</name>
</gene>
<name>A0ABQ4TNK5_9HYPH</name>
<accession>A0ABQ4TNK5</accession>
<reference evidence="3" key="2">
    <citation type="submission" date="2021-08" db="EMBL/GenBank/DDBJ databases">
        <authorList>
            <person name="Tani A."/>
            <person name="Ola A."/>
            <person name="Ogura Y."/>
            <person name="Katsura K."/>
            <person name="Hayashi T."/>
        </authorList>
    </citation>
    <scope>NUCLEOTIDE SEQUENCE</scope>
    <source>
        <strain evidence="3">DSM 23674</strain>
    </source>
</reference>
<protein>
    <submittedName>
        <fullName evidence="3">Uncharacterized protein</fullName>
    </submittedName>
</protein>
<evidence type="ECO:0000313" key="4">
    <source>
        <dbReference type="Proteomes" id="UP001055101"/>
    </source>
</evidence>
<proteinExistence type="predicted"/>
<dbReference type="EMBL" id="BPRA01000012">
    <property type="protein sequence ID" value="GJE56241.1"/>
    <property type="molecule type" value="Genomic_DNA"/>
</dbReference>
<organism evidence="3 4">
    <name type="scientific">Methylobacterium thuringiense</name>
    <dbReference type="NCBI Taxonomy" id="1003091"/>
    <lineage>
        <taxon>Bacteria</taxon>
        <taxon>Pseudomonadati</taxon>
        <taxon>Pseudomonadota</taxon>
        <taxon>Alphaproteobacteria</taxon>
        <taxon>Hyphomicrobiales</taxon>
        <taxon>Methylobacteriaceae</taxon>
        <taxon>Methylobacterium</taxon>
    </lineage>
</organism>
<evidence type="ECO:0000313" key="3">
    <source>
        <dbReference type="EMBL" id="GJE56241.1"/>
    </source>
</evidence>
<sequence length="50" mass="5440">MTSKVSFRWLLTLLALIAPAALGPCRAAGKPEEAPARQEASSDVVFRHYL</sequence>
<comment type="caution">
    <text evidence="3">The sequence shown here is derived from an EMBL/GenBank/DDBJ whole genome shotgun (WGS) entry which is preliminary data.</text>
</comment>